<protein>
    <recommendedName>
        <fullName evidence="2 12">Coproheme decarboxylase</fullName>
        <ecNumber evidence="11 12">1.3.98.5</ecNumber>
    </recommendedName>
    <alternativeName>
        <fullName evidence="8 12">Coproheme III oxidative decarboxylase</fullName>
    </alternativeName>
    <alternativeName>
        <fullName evidence="9 12">Hydrogen peroxide-dependent heme synthase</fullName>
    </alternativeName>
</protein>
<dbReference type="NCBIfam" id="NF008913">
    <property type="entry name" value="PRK12276.1"/>
    <property type="match status" value="1"/>
</dbReference>
<dbReference type="GO" id="GO:0004601">
    <property type="term" value="F:peroxidase activity"/>
    <property type="evidence" value="ECO:0007669"/>
    <property type="project" value="UniProtKB-KW"/>
</dbReference>
<proteinExistence type="inferred from homology"/>
<dbReference type="GO" id="GO:0006785">
    <property type="term" value="P:heme B biosynthetic process"/>
    <property type="evidence" value="ECO:0007669"/>
    <property type="project" value="UniProtKB-UniRule"/>
</dbReference>
<evidence type="ECO:0000256" key="10">
    <source>
        <dbReference type="ARBA" id="ARBA00049896"/>
    </source>
</evidence>
<dbReference type="EMBL" id="CP024848">
    <property type="protein sequence ID" value="AXI10669.1"/>
    <property type="molecule type" value="Genomic_DNA"/>
</dbReference>
<dbReference type="KEGG" id="ocn:CUC15_17735"/>
<name>A0A345PKY9_9BACI</name>
<sequence length="249" mass="29204">MAEAVITMDGWCTLHDTRTFDWASWKMTSEQERSEAIAEFDQLMSKWEKTEDEKNGSQSLYKVVGNKADLLFIFLRPSMDELEEIKREINKSKIGDYLIPGYSYVSIVEMTMHNPMDEGKDRVLDPKVEARLKPILPKWEHACFYPMARRRTEEANWFEIDKAERTRLLYDHGMTGRKYAGKVREIITGSIGLDEWEWGVTLFAHDPLQFKKIVYEMRFDEVTTKYAEFGDFIVGNYLAKEAVATYFEL</sequence>
<dbReference type="Proteomes" id="UP000253908">
    <property type="component" value="Chromosome"/>
</dbReference>
<dbReference type="SUPFAM" id="SSF54909">
    <property type="entry name" value="Dimeric alpha+beta barrel"/>
    <property type="match status" value="1"/>
</dbReference>
<feature type="binding site" evidence="12">
    <location>
        <begin position="145"/>
        <end position="149"/>
    </location>
    <ligand>
        <name>Fe-coproporphyrin III</name>
        <dbReference type="ChEBI" id="CHEBI:68438"/>
    </ligand>
</feature>
<comment type="function">
    <text evidence="12">Involved in coproporphyrin-dependent heme b biosynthesis. Catalyzes the decarboxylation of Fe-coproporphyrin III (coproheme) to heme b (protoheme IX), the last step of the pathway. The reaction occurs in a stepwise manner with a three-propionate intermediate.</text>
</comment>
<comment type="pathway">
    <text evidence="12">Porphyrin-containing compound metabolism; protoheme biosynthesis.</text>
</comment>
<dbReference type="InterPro" id="IPR031332">
    <property type="entry name" value="CHDC"/>
</dbReference>
<keyword evidence="14" id="KW-1185">Reference proteome</keyword>
<evidence type="ECO:0000313" key="14">
    <source>
        <dbReference type="Proteomes" id="UP000253908"/>
    </source>
</evidence>
<keyword evidence="4 12" id="KW-0479">Metal-binding</keyword>
<keyword evidence="7 12" id="KW-0350">Heme biosynthesis</keyword>
<evidence type="ECO:0000256" key="12">
    <source>
        <dbReference type="HAMAP-Rule" id="MF_01442"/>
    </source>
</evidence>
<evidence type="ECO:0000256" key="11">
    <source>
        <dbReference type="ARBA" id="ARBA00050019"/>
    </source>
</evidence>
<gene>
    <name evidence="12" type="primary">chdC</name>
    <name evidence="13" type="ORF">CUC15_17735</name>
</gene>
<evidence type="ECO:0000256" key="7">
    <source>
        <dbReference type="ARBA" id="ARBA00023133"/>
    </source>
</evidence>
<comment type="caution">
    <text evidence="12">Lacks conserved residue(s) required for the propagation of feature annotation.</text>
</comment>
<evidence type="ECO:0000256" key="9">
    <source>
        <dbReference type="ARBA" id="ARBA00030236"/>
    </source>
</evidence>
<reference evidence="14" key="1">
    <citation type="submission" date="2017-11" db="EMBL/GenBank/DDBJ databases">
        <authorList>
            <person name="Zhu W."/>
        </authorList>
    </citation>
    <scope>NUCLEOTIDE SEQUENCE [LARGE SCALE GENOMIC DNA]</scope>
    <source>
        <strain evidence="14">160</strain>
    </source>
</reference>
<dbReference type="HAMAP" id="MF_01442">
    <property type="entry name" value="Coproheme_decarbox_1"/>
    <property type="match status" value="1"/>
</dbReference>
<dbReference type="GO" id="GO:0020037">
    <property type="term" value="F:heme binding"/>
    <property type="evidence" value="ECO:0007669"/>
    <property type="project" value="InterPro"/>
</dbReference>
<dbReference type="Gene3D" id="3.30.70.1030">
    <property type="entry name" value="Apc35880, domain 1"/>
    <property type="match status" value="2"/>
</dbReference>
<dbReference type="PANTHER" id="PTHR36843:SF1">
    <property type="entry name" value="COPROHEME DECARBOXYLASE"/>
    <property type="match status" value="1"/>
</dbReference>
<dbReference type="AlphaFoldDB" id="A0A345PKY9"/>
<evidence type="ECO:0000313" key="13">
    <source>
        <dbReference type="EMBL" id="AXI10669.1"/>
    </source>
</evidence>
<keyword evidence="13" id="KW-0575">Peroxidase</keyword>
<dbReference type="InterPro" id="IPR011008">
    <property type="entry name" value="Dimeric_a/b-barrel"/>
</dbReference>
<dbReference type="InterPro" id="IPR010644">
    <property type="entry name" value="ChdC/CLD"/>
</dbReference>
<comment type="catalytic activity">
    <reaction evidence="12">
        <text>Fe-coproporphyrin III + H2O2 + H(+) = harderoheme III + CO2 + 2 H2O</text>
        <dbReference type="Rhea" id="RHEA:57940"/>
        <dbReference type="ChEBI" id="CHEBI:15377"/>
        <dbReference type="ChEBI" id="CHEBI:15378"/>
        <dbReference type="ChEBI" id="CHEBI:16240"/>
        <dbReference type="ChEBI" id="CHEBI:16526"/>
        <dbReference type="ChEBI" id="CHEBI:68438"/>
        <dbReference type="ChEBI" id="CHEBI:142463"/>
    </reaction>
</comment>
<comment type="cofactor">
    <cofactor evidence="12">
        <name>Fe-coproporphyrin III</name>
        <dbReference type="ChEBI" id="CHEBI:68438"/>
    </cofactor>
    <text evidence="12">Fe-coproporphyrin III acts as both substrate and redox cofactor.</text>
</comment>
<evidence type="ECO:0000256" key="4">
    <source>
        <dbReference type="ARBA" id="ARBA00022723"/>
    </source>
</evidence>
<evidence type="ECO:0000256" key="8">
    <source>
        <dbReference type="ARBA" id="ARBA00029882"/>
    </source>
</evidence>
<keyword evidence="5 12" id="KW-0560">Oxidoreductase</keyword>
<feature type="active site" evidence="12">
    <location>
        <position position="145"/>
    </location>
</feature>
<dbReference type="EC" id="1.3.98.5" evidence="11 12"/>
<accession>A0A345PKY9</accession>
<comment type="similarity">
    <text evidence="1 12">Belongs to the ChdC family. Type 1 subfamily.</text>
</comment>
<evidence type="ECO:0000256" key="1">
    <source>
        <dbReference type="ARBA" id="ARBA00009276"/>
    </source>
</evidence>
<dbReference type="Pfam" id="PF06778">
    <property type="entry name" value="Chlor_dismutase"/>
    <property type="match status" value="1"/>
</dbReference>
<evidence type="ECO:0000256" key="6">
    <source>
        <dbReference type="ARBA" id="ARBA00023004"/>
    </source>
</evidence>
<evidence type="ECO:0000256" key="3">
    <source>
        <dbReference type="ARBA" id="ARBA00022617"/>
    </source>
</evidence>
<dbReference type="OrthoDB" id="9773646at2"/>
<dbReference type="GO" id="GO:0046872">
    <property type="term" value="F:metal ion binding"/>
    <property type="evidence" value="ECO:0007669"/>
    <property type="project" value="UniProtKB-KW"/>
</dbReference>
<keyword evidence="3 12" id="KW-0349">Heme</keyword>
<feature type="binding site" description="axial binding residue" evidence="12">
    <location>
        <position position="172"/>
    </location>
    <ligand>
        <name>Fe-coproporphyrin III</name>
        <dbReference type="ChEBI" id="CHEBI:68438"/>
    </ligand>
    <ligandPart>
        <name>Fe</name>
        <dbReference type="ChEBI" id="CHEBI:18248"/>
    </ligandPart>
</feature>
<evidence type="ECO:0000256" key="5">
    <source>
        <dbReference type="ARBA" id="ARBA00023002"/>
    </source>
</evidence>
<comment type="catalytic activity">
    <reaction evidence="10">
        <text>Fe-coproporphyrin III + 2 H2O2 + 2 H(+) = heme b + 2 CO2 + 4 H2O</text>
        <dbReference type="Rhea" id="RHEA:56516"/>
        <dbReference type="ChEBI" id="CHEBI:15377"/>
        <dbReference type="ChEBI" id="CHEBI:15378"/>
        <dbReference type="ChEBI" id="CHEBI:16240"/>
        <dbReference type="ChEBI" id="CHEBI:16526"/>
        <dbReference type="ChEBI" id="CHEBI:60344"/>
        <dbReference type="ChEBI" id="CHEBI:68438"/>
        <dbReference type="EC" id="1.3.98.5"/>
    </reaction>
    <physiologicalReaction direction="left-to-right" evidence="10">
        <dbReference type="Rhea" id="RHEA:56517"/>
    </physiologicalReaction>
</comment>
<keyword evidence="6 12" id="KW-0408">Iron</keyword>
<organism evidence="13 14">
    <name type="scientific">Oceanobacillus zhaokaii</name>
    <dbReference type="NCBI Taxonomy" id="2052660"/>
    <lineage>
        <taxon>Bacteria</taxon>
        <taxon>Bacillati</taxon>
        <taxon>Bacillota</taxon>
        <taxon>Bacilli</taxon>
        <taxon>Bacillales</taxon>
        <taxon>Bacillaceae</taxon>
        <taxon>Oceanobacillus</taxon>
    </lineage>
</organism>
<dbReference type="RefSeq" id="WP_114917953.1">
    <property type="nucleotide sequence ID" value="NZ_CP024848.1"/>
</dbReference>
<evidence type="ECO:0000256" key="2">
    <source>
        <dbReference type="ARBA" id="ARBA00014413"/>
    </source>
</evidence>
<comment type="catalytic activity">
    <reaction evidence="12">
        <text>harderoheme III + H2O2 + H(+) = heme b + CO2 + 2 H2O</text>
        <dbReference type="Rhea" id="RHEA:57944"/>
        <dbReference type="ChEBI" id="CHEBI:15377"/>
        <dbReference type="ChEBI" id="CHEBI:15378"/>
        <dbReference type="ChEBI" id="CHEBI:16240"/>
        <dbReference type="ChEBI" id="CHEBI:16526"/>
        <dbReference type="ChEBI" id="CHEBI:60344"/>
        <dbReference type="ChEBI" id="CHEBI:142463"/>
    </reaction>
</comment>
<feature type="binding site" evidence="12">
    <location>
        <position position="131"/>
    </location>
    <ligand>
        <name>Fe-coproporphyrin III</name>
        <dbReference type="ChEBI" id="CHEBI:68438"/>
    </ligand>
</feature>
<dbReference type="PANTHER" id="PTHR36843">
    <property type="entry name" value="HEME-DEPENDENT PEROXIDASE YWFI-RELATED"/>
    <property type="match status" value="1"/>
</dbReference>
<dbReference type="GO" id="GO:0016634">
    <property type="term" value="F:oxidoreductase activity, acting on the CH-CH group of donors, oxygen as acceptor"/>
    <property type="evidence" value="ECO:0007669"/>
    <property type="project" value="UniProtKB-UniRule"/>
</dbReference>